<feature type="transmembrane region" description="Helical" evidence="1">
    <location>
        <begin position="44"/>
        <end position="65"/>
    </location>
</feature>
<evidence type="ECO:0000259" key="2">
    <source>
        <dbReference type="SMART" id="SM00244"/>
    </source>
</evidence>
<evidence type="ECO:0000313" key="4">
    <source>
        <dbReference type="Proteomes" id="UP000031189"/>
    </source>
</evidence>
<sequence length="325" mass="35892">MIEERIKFDEKELKPISGWMGLLIGLILILIFPVAIYFTVIKDIVFPTILGIICLIFGIFMLCGLKILNPNEAIVLVLFGNYYGTISKEGFYFVNPFCSAINPTYESATLRMTKGKEDEGKAEATLTSATKKVSLKTLTLNNGIQKVNDEIGNPIMIGVVVIWKVINPTKAVFNVDNYKTYLSIQCDTALRNVARLYPYDVNDASEEKTLRGSSQEVADKLKEELQSRVYVAGLEVCEVRITHLAYAPEIAAAMLQRQQAEAIIAARKKIVEGAVGMVEMALNSLNENDIVKLDDEKKASMVSNLLVVLCGNKDAQPIVNSGSIN</sequence>
<dbReference type="EMBL" id="JWHR01000115">
    <property type="protein sequence ID" value="KHS56320.1"/>
    <property type="molecule type" value="Genomic_DNA"/>
</dbReference>
<reference evidence="3 4" key="1">
    <citation type="submission" date="2014-12" db="EMBL/GenBank/DDBJ databases">
        <title>Draft genome sequence of Terrisporobacter sp. 08-306576, isolated from the blood culture of a bacteremia patient.</title>
        <authorList>
            <person name="Lund L.C."/>
            <person name="Sydenham T.V."/>
            <person name="Hogh S.V."/>
            <person name="Skov M.N."/>
            <person name="Kemp M."/>
            <person name="Justesen U.S."/>
        </authorList>
    </citation>
    <scope>NUCLEOTIDE SEQUENCE [LARGE SCALE GENOMIC DNA]</scope>
    <source>
        <strain evidence="3 4">08-306576</strain>
    </source>
</reference>
<comment type="caution">
    <text evidence="3">The sequence shown here is derived from an EMBL/GenBank/DDBJ whole genome shotgun (WGS) entry which is preliminary data.</text>
</comment>
<dbReference type="Proteomes" id="UP000031189">
    <property type="component" value="Unassembled WGS sequence"/>
</dbReference>
<evidence type="ECO:0000313" key="3">
    <source>
        <dbReference type="EMBL" id="KHS56320.1"/>
    </source>
</evidence>
<dbReference type="Gene3D" id="3.30.479.30">
    <property type="entry name" value="Band 7 domain"/>
    <property type="match status" value="1"/>
</dbReference>
<keyword evidence="1" id="KW-1133">Transmembrane helix</keyword>
<protein>
    <submittedName>
        <fullName evidence="3">Membrane protein</fullName>
    </submittedName>
</protein>
<accession>A0A0B3WP89</accession>
<feature type="domain" description="Band 7" evidence="2">
    <location>
        <begin position="63"/>
        <end position="258"/>
    </location>
</feature>
<dbReference type="PANTHER" id="PTHR43446:SF1">
    <property type="entry name" value="BAND 7 DOMAIN-CONTAINING PROTEIN"/>
    <property type="match status" value="1"/>
</dbReference>
<keyword evidence="1" id="KW-0812">Transmembrane</keyword>
<organism evidence="3 4">
    <name type="scientific">Terrisporobacter othiniensis</name>
    <dbReference type="NCBI Taxonomy" id="1577792"/>
    <lineage>
        <taxon>Bacteria</taxon>
        <taxon>Bacillati</taxon>
        <taxon>Bacillota</taxon>
        <taxon>Clostridia</taxon>
        <taxon>Peptostreptococcales</taxon>
        <taxon>Peptostreptococcaceae</taxon>
        <taxon>Terrisporobacter</taxon>
    </lineage>
</organism>
<dbReference type="Pfam" id="PF01145">
    <property type="entry name" value="Band_7"/>
    <property type="match status" value="1"/>
</dbReference>
<keyword evidence="4" id="KW-1185">Reference proteome</keyword>
<dbReference type="PANTHER" id="PTHR43446">
    <property type="entry name" value="MEMBRANE PROTEIN-RELATED"/>
    <property type="match status" value="1"/>
</dbReference>
<dbReference type="RefSeq" id="WP_039680643.1">
    <property type="nucleotide sequence ID" value="NZ_JAWGXO010000011.1"/>
</dbReference>
<keyword evidence="1" id="KW-0472">Membrane</keyword>
<dbReference type="AlphaFoldDB" id="A0A0B3WP89"/>
<dbReference type="SUPFAM" id="SSF117892">
    <property type="entry name" value="Band 7/SPFH domain"/>
    <property type="match status" value="1"/>
</dbReference>
<feature type="transmembrane region" description="Helical" evidence="1">
    <location>
        <begin position="20"/>
        <end position="38"/>
    </location>
</feature>
<dbReference type="STRING" id="1577792.QX51_14695"/>
<dbReference type="InterPro" id="IPR001107">
    <property type="entry name" value="Band_7"/>
</dbReference>
<proteinExistence type="predicted"/>
<gene>
    <name evidence="3" type="ORF">QX51_14695</name>
</gene>
<name>A0A0B3WP89_9FIRM</name>
<evidence type="ECO:0000256" key="1">
    <source>
        <dbReference type="SAM" id="Phobius"/>
    </source>
</evidence>
<dbReference type="CDD" id="cd03402">
    <property type="entry name" value="SPFH_like_u2"/>
    <property type="match status" value="1"/>
</dbReference>
<dbReference type="InterPro" id="IPR036013">
    <property type="entry name" value="Band_7/SPFH_dom_sf"/>
</dbReference>
<dbReference type="SMART" id="SM00244">
    <property type="entry name" value="PHB"/>
    <property type="match status" value="1"/>
</dbReference>